<dbReference type="Proteomes" id="UP001281003">
    <property type="component" value="Unassembled WGS sequence"/>
</dbReference>
<accession>A0AAE0UD39</accession>
<gene>
    <name evidence="3" type="ORF">B0T20DRAFT_495956</name>
</gene>
<sequence>MKVTLSSFIVAVGLSSMTTATPLHHAARHHDHEHEGEGSSSFSVEHHSHIDHHGHKPTFTGDYAMDTGIMRIQTETRLTQTGITLVYRHHTEAAESPLPSTFSDFRPREGHLSMNANEFTESSTASVTEVPTSSVTWIHHGQSRRINDTRADRTKYTYTRSATYGSSRHFQLPPQPTWPVARALEESESDGSTHVVRREVPAPDLITTTAALSSNPPSASSAPPTSSTSAATTSTITAATTTAVTTSANPSPSTTAASSSNPPSTTTSALTTNAPSTNTNPGTTVSTTTASAPTTLPSITITTQTPTCPSASNNIWCLAGQTFYLECDTDHVNATNFGSITLPSQSWEMYGRCATLCAAVPDEKCTGFSYVWASGMCYLKEGEEGKRNGGGEKREGIHGGRVVKLKVEEVGNCLGVKARVGVFGGLPEGVRKI</sequence>
<evidence type="ECO:0008006" key="5">
    <source>
        <dbReference type="Google" id="ProtNLM"/>
    </source>
</evidence>
<reference evidence="3" key="1">
    <citation type="journal article" date="2023" name="Mol. Phylogenet. Evol.">
        <title>Genome-scale phylogeny and comparative genomics of the fungal order Sordariales.</title>
        <authorList>
            <person name="Hensen N."/>
            <person name="Bonometti L."/>
            <person name="Westerberg I."/>
            <person name="Brannstrom I.O."/>
            <person name="Guillou S."/>
            <person name="Cros-Aarteil S."/>
            <person name="Calhoun S."/>
            <person name="Haridas S."/>
            <person name="Kuo A."/>
            <person name="Mondo S."/>
            <person name="Pangilinan J."/>
            <person name="Riley R."/>
            <person name="LaButti K."/>
            <person name="Andreopoulos B."/>
            <person name="Lipzen A."/>
            <person name="Chen C."/>
            <person name="Yan M."/>
            <person name="Daum C."/>
            <person name="Ng V."/>
            <person name="Clum A."/>
            <person name="Steindorff A."/>
            <person name="Ohm R.A."/>
            <person name="Martin F."/>
            <person name="Silar P."/>
            <person name="Natvig D.O."/>
            <person name="Lalanne C."/>
            <person name="Gautier V."/>
            <person name="Ament-Velasquez S.L."/>
            <person name="Kruys A."/>
            <person name="Hutchinson M.I."/>
            <person name="Powell A.J."/>
            <person name="Barry K."/>
            <person name="Miller A.N."/>
            <person name="Grigoriev I.V."/>
            <person name="Debuchy R."/>
            <person name="Gladieux P."/>
            <person name="Hiltunen Thoren M."/>
            <person name="Johannesson H."/>
        </authorList>
    </citation>
    <scope>NUCLEOTIDE SEQUENCE</scope>
    <source>
        <strain evidence="3">FGSC 1904</strain>
    </source>
</reference>
<evidence type="ECO:0000313" key="4">
    <source>
        <dbReference type="Proteomes" id="UP001281003"/>
    </source>
</evidence>
<dbReference type="Gene3D" id="3.50.4.10">
    <property type="entry name" value="Hepatocyte Growth Factor"/>
    <property type="match status" value="1"/>
</dbReference>
<organism evidence="3 4">
    <name type="scientific">Sordaria brevicollis</name>
    <dbReference type="NCBI Taxonomy" id="83679"/>
    <lineage>
        <taxon>Eukaryota</taxon>
        <taxon>Fungi</taxon>
        <taxon>Dikarya</taxon>
        <taxon>Ascomycota</taxon>
        <taxon>Pezizomycotina</taxon>
        <taxon>Sordariomycetes</taxon>
        <taxon>Sordariomycetidae</taxon>
        <taxon>Sordariales</taxon>
        <taxon>Sordariaceae</taxon>
        <taxon>Sordaria</taxon>
    </lineage>
</organism>
<proteinExistence type="predicted"/>
<evidence type="ECO:0000313" key="3">
    <source>
        <dbReference type="EMBL" id="KAK3399786.1"/>
    </source>
</evidence>
<feature type="region of interest" description="Disordered" evidence="1">
    <location>
        <begin position="209"/>
        <end position="291"/>
    </location>
</feature>
<feature type="chain" id="PRO_5042006813" description="Apple domain-containing protein" evidence="2">
    <location>
        <begin position="21"/>
        <end position="433"/>
    </location>
</feature>
<name>A0AAE0UD39_SORBR</name>
<comment type="caution">
    <text evidence="3">The sequence shown here is derived from an EMBL/GenBank/DDBJ whole genome shotgun (WGS) entry which is preliminary data.</text>
</comment>
<feature type="region of interest" description="Disordered" evidence="1">
    <location>
        <begin position="24"/>
        <end position="59"/>
    </location>
</feature>
<evidence type="ECO:0000256" key="2">
    <source>
        <dbReference type="SAM" id="SignalP"/>
    </source>
</evidence>
<evidence type="ECO:0000256" key="1">
    <source>
        <dbReference type="SAM" id="MobiDB-lite"/>
    </source>
</evidence>
<dbReference type="AlphaFoldDB" id="A0AAE0UD39"/>
<feature type="signal peptide" evidence="2">
    <location>
        <begin position="1"/>
        <end position="20"/>
    </location>
</feature>
<keyword evidence="4" id="KW-1185">Reference proteome</keyword>
<reference evidence="3" key="2">
    <citation type="submission" date="2023-07" db="EMBL/GenBank/DDBJ databases">
        <authorList>
            <consortium name="Lawrence Berkeley National Laboratory"/>
            <person name="Haridas S."/>
            <person name="Hensen N."/>
            <person name="Bonometti L."/>
            <person name="Westerberg I."/>
            <person name="Brannstrom I.O."/>
            <person name="Guillou S."/>
            <person name="Cros-Aarteil S."/>
            <person name="Calhoun S."/>
            <person name="Kuo A."/>
            <person name="Mondo S."/>
            <person name="Pangilinan J."/>
            <person name="Riley R."/>
            <person name="LaButti K."/>
            <person name="Andreopoulos B."/>
            <person name="Lipzen A."/>
            <person name="Chen C."/>
            <person name="Yanf M."/>
            <person name="Daum C."/>
            <person name="Ng V."/>
            <person name="Clum A."/>
            <person name="Steindorff A."/>
            <person name="Ohm R."/>
            <person name="Martin F."/>
            <person name="Silar P."/>
            <person name="Natvig D."/>
            <person name="Lalanne C."/>
            <person name="Gautier V."/>
            <person name="Ament-velasquez S.L."/>
            <person name="Kruys A."/>
            <person name="Hutchinson M.I."/>
            <person name="Powell A.J."/>
            <person name="Barry K."/>
            <person name="Miller A.N."/>
            <person name="Grigoriev I.V."/>
            <person name="Debuchy R."/>
            <person name="Gladieux P."/>
            <person name="Thoren M.H."/>
            <person name="Johannesson H."/>
        </authorList>
    </citation>
    <scope>NUCLEOTIDE SEQUENCE</scope>
    <source>
        <strain evidence="3">FGSC 1904</strain>
    </source>
</reference>
<protein>
    <recommendedName>
        <fullName evidence="5">Apple domain-containing protein</fullName>
    </recommendedName>
</protein>
<keyword evidence="2" id="KW-0732">Signal</keyword>
<dbReference type="EMBL" id="JAUTDP010000004">
    <property type="protein sequence ID" value="KAK3399786.1"/>
    <property type="molecule type" value="Genomic_DNA"/>
</dbReference>